<feature type="transmembrane region" description="Helical" evidence="7">
    <location>
        <begin position="397"/>
        <end position="430"/>
    </location>
</feature>
<feature type="domain" description="RCK C-terminal" evidence="8">
    <location>
        <begin position="202"/>
        <end position="288"/>
    </location>
</feature>
<evidence type="ECO:0000256" key="6">
    <source>
        <dbReference type="ARBA" id="ARBA00023136"/>
    </source>
</evidence>
<dbReference type="InterPro" id="IPR051679">
    <property type="entry name" value="DASS-Related_Transporters"/>
</dbReference>
<name>A0A918NCJ1_9GAMM</name>
<dbReference type="SUPFAM" id="SSF116726">
    <property type="entry name" value="TrkA C-terminal domain-like"/>
    <property type="match status" value="2"/>
</dbReference>
<feature type="transmembrane region" description="Helical" evidence="7">
    <location>
        <begin position="176"/>
        <end position="196"/>
    </location>
</feature>
<keyword evidence="5 7" id="KW-1133">Transmembrane helix</keyword>
<organism evidence="9 10">
    <name type="scientific">Saccharospirillum salsuginis</name>
    <dbReference type="NCBI Taxonomy" id="418750"/>
    <lineage>
        <taxon>Bacteria</taxon>
        <taxon>Pseudomonadati</taxon>
        <taxon>Pseudomonadota</taxon>
        <taxon>Gammaproteobacteria</taxon>
        <taxon>Oceanospirillales</taxon>
        <taxon>Saccharospirillaceae</taxon>
        <taxon>Saccharospirillum</taxon>
    </lineage>
</organism>
<dbReference type="PANTHER" id="PTHR43652:SF2">
    <property type="entry name" value="BASIC AMINO ACID ANTIPORTER YFCC-RELATED"/>
    <property type="match status" value="1"/>
</dbReference>
<feature type="transmembrane region" description="Helical" evidence="7">
    <location>
        <begin position="561"/>
        <end position="580"/>
    </location>
</feature>
<feature type="transmembrane region" description="Helical" evidence="7">
    <location>
        <begin position="442"/>
        <end position="459"/>
    </location>
</feature>
<gene>
    <name evidence="9" type="ORF">GCM10007392_30220</name>
</gene>
<evidence type="ECO:0000259" key="8">
    <source>
        <dbReference type="PROSITE" id="PS51202"/>
    </source>
</evidence>
<protein>
    <submittedName>
        <fullName evidence="9">SLC13 family permease</fullName>
    </submittedName>
</protein>
<dbReference type="PROSITE" id="PS51202">
    <property type="entry name" value="RCK_C"/>
    <property type="match status" value="2"/>
</dbReference>
<evidence type="ECO:0000256" key="4">
    <source>
        <dbReference type="ARBA" id="ARBA00022737"/>
    </source>
</evidence>
<dbReference type="AlphaFoldDB" id="A0A918NCJ1"/>
<reference evidence="9" key="2">
    <citation type="submission" date="2020-09" db="EMBL/GenBank/DDBJ databases">
        <authorList>
            <person name="Sun Q."/>
            <person name="Kim S."/>
        </authorList>
    </citation>
    <scope>NUCLEOTIDE SEQUENCE</scope>
    <source>
        <strain evidence="9">KCTC 22169</strain>
    </source>
</reference>
<dbReference type="Pfam" id="PF02080">
    <property type="entry name" value="TrkA_C"/>
    <property type="match status" value="1"/>
</dbReference>
<feature type="transmembrane region" description="Helical" evidence="7">
    <location>
        <begin position="28"/>
        <end position="46"/>
    </location>
</feature>
<proteinExistence type="predicted"/>
<keyword evidence="10" id="KW-1185">Reference proteome</keyword>
<dbReference type="GO" id="GO:0005886">
    <property type="term" value="C:plasma membrane"/>
    <property type="evidence" value="ECO:0007669"/>
    <property type="project" value="TreeGrafter"/>
</dbReference>
<dbReference type="GO" id="GO:0008324">
    <property type="term" value="F:monoatomic cation transmembrane transporter activity"/>
    <property type="evidence" value="ECO:0007669"/>
    <property type="project" value="InterPro"/>
</dbReference>
<dbReference type="RefSeq" id="WP_189610140.1">
    <property type="nucleotide sequence ID" value="NZ_BMXR01000007.1"/>
</dbReference>
<dbReference type="Pfam" id="PF03600">
    <property type="entry name" value="CitMHS"/>
    <property type="match status" value="2"/>
</dbReference>
<evidence type="ECO:0000313" key="9">
    <source>
        <dbReference type="EMBL" id="GGX60158.1"/>
    </source>
</evidence>
<dbReference type="Gene3D" id="3.30.70.1450">
    <property type="entry name" value="Regulator of K+ conductance, C-terminal domain"/>
    <property type="match status" value="2"/>
</dbReference>
<dbReference type="GO" id="GO:0006813">
    <property type="term" value="P:potassium ion transport"/>
    <property type="evidence" value="ECO:0007669"/>
    <property type="project" value="InterPro"/>
</dbReference>
<comment type="subcellular location">
    <subcellularLocation>
        <location evidence="1">Membrane</location>
        <topology evidence="1">Multi-pass membrane protein</topology>
    </subcellularLocation>
</comment>
<accession>A0A918NCJ1</accession>
<evidence type="ECO:0000256" key="7">
    <source>
        <dbReference type="SAM" id="Phobius"/>
    </source>
</evidence>
<keyword evidence="4" id="KW-0677">Repeat</keyword>
<dbReference type="EMBL" id="BMXR01000007">
    <property type="protein sequence ID" value="GGX60158.1"/>
    <property type="molecule type" value="Genomic_DNA"/>
</dbReference>
<dbReference type="InterPro" id="IPR004680">
    <property type="entry name" value="Cit_transptr-like_dom"/>
</dbReference>
<evidence type="ECO:0000256" key="1">
    <source>
        <dbReference type="ARBA" id="ARBA00004141"/>
    </source>
</evidence>
<feature type="transmembrane region" description="Helical" evidence="7">
    <location>
        <begin position="140"/>
        <end position="164"/>
    </location>
</feature>
<dbReference type="InterPro" id="IPR036721">
    <property type="entry name" value="RCK_C_sf"/>
</dbReference>
<dbReference type="PANTHER" id="PTHR43652">
    <property type="entry name" value="BASIC AMINO ACID ANTIPORTER YFCC-RELATED"/>
    <property type="match status" value="1"/>
</dbReference>
<reference evidence="9" key="1">
    <citation type="journal article" date="2014" name="Int. J. Syst. Evol. Microbiol.">
        <title>Complete genome sequence of Corynebacterium casei LMG S-19264T (=DSM 44701T), isolated from a smear-ripened cheese.</title>
        <authorList>
            <consortium name="US DOE Joint Genome Institute (JGI-PGF)"/>
            <person name="Walter F."/>
            <person name="Albersmeier A."/>
            <person name="Kalinowski J."/>
            <person name="Ruckert C."/>
        </authorList>
    </citation>
    <scope>NUCLEOTIDE SEQUENCE</scope>
    <source>
        <strain evidence="9">KCTC 22169</strain>
    </source>
</reference>
<feature type="domain" description="RCK C-terminal" evidence="8">
    <location>
        <begin position="291"/>
        <end position="376"/>
    </location>
</feature>
<evidence type="ECO:0000256" key="5">
    <source>
        <dbReference type="ARBA" id="ARBA00022989"/>
    </source>
</evidence>
<keyword evidence="3 7" id="KW-0812">Transmembrane</keyword>
<evidence type="ECO:0000313" key="10">
    <source>
        <dbReference type="Proteomes" id="UP000626148"/>
    </source>
</evidence>
<dbReference type="InterPro" id="IPR006037">
    <property type="entry name" value="RCK_C"/>
</dbReference>
<feature type="transmembrane region" description="Helical" evidence="7">
    <location>
        <begin position="95"/>
        <end position="119"/>
    </location>
</feature>
<dbReference type="Proteomes" id="UP000626148">
    <property type="component" value="Unassembled WGS sequence"/>
</dbReference>
<feature type="transmembrane region" description="Helical" evidence="7">
    <location>
        <begin position="5"/>
        <end position="22"/>
    </location>
</feature>
<feature type="transmembrane region" description="Helical" evidence="7">
    <location>
        <begin position="471"/>
        <end position="493"/>
    </location>
</feature>
<feature type="transmembrane region" description="Helical" evidence="7">
    <location>
        <begin position="523"/>
        <end position="541"/>
    </location>
</feature>
<keyword evidence="6 7" id="KW-0472">Membrane</keyword>
<evidence type="ECO:0000256" key="2">
    <source>
        <dbReference type="ARBA" id="ARBA00022448"/>
    </source>
</evidence>
<evidence type="ECO:0000256" key="3">
    <source>
        <dbReference type="ARBA" id="ARBA00022692"/>
    </source>
</evidence>
<sequence length="581" mass="62001">MDGFSIAITCFGLLTVLVGLYSGRGKPAIWFVAVAIGLYLSGVLTLGETLSGLTNEGVVTLAALLVIAHLVQQSGLLERPIENLLTRANGQRGGFINVLAPVAVISGFLNNTPIVSMLLHPVREWAIRRNTAPSRYLLPLSFAAIVGGTLTLVGTSTNLVVFGLLGDLNAEHSLSLLSPAWVGVPLVCLFLVYYSLSHRWLPNRTPTDTSSHGVTQFQIPAAIGRPLIGKTVEAAKLRNLKHGYLYRVRRGPEELLEATGETHLKEGDILIFLGAPQLVKELSHIKGIDFPSGYSLSDAEPTHLVEAVVPLGSSLIGKTPKELGFRKRFGSVIVSIAHQTEQRYGKLGQYPLKAGDLLLLEALNNHTSSLPASELMVLNRYHNALPSNTRWRAYGLLAAFPIMVVGGSALGLPLLNIALVFIGLALLIGLAQTSQLSAGLDLELFSILIGALALARAIDKTGLADQVIQQVAAVPLTPMLAIAAIFAATWLVTELLTNNSAAALMLPFALPLGQYYGLNVNQIAVTVMIGASTSFITPFGYQTNLMVLSAGNYKPLDYVAYGLPLVAITGITTTTMVHNFL</sequence>
<comment type="caution">
    <text evidence="9">The sequence shown here is derived from an EMBL/GenBank/DDBJ whole genome shotgun (WGS) entry which is preliminary data.</text>
</comment>
<keyword evidence="2" id="KW-0813">Transport</keyword>